<dbReference type="PROSITE" id="PS00059">
    <property type="entry name" value="ADH_ZINC"/>
    <property type="match status" value="1"/>
</dbReference>
<dbReference type="Proteomes" id="UP000030669">
    <property type="component" value="Unassembled WGS sequence"/>
</dbReference>
<dbReference type="PANTHER" id="PTHR43161">
    <property type="entry name" value="SORBITOL DEHYDROGENASE"/>
    <property type="match status" value="1"/>
</dbReference>
<protein>
    <submittedName>
        <fullName evidence="9">GroES-like protein</fullName>
    </submittedName>
</protein>
<comment type="cofactor">
    <cofactor evidence="1 7">
        <name>Zn(2+)</name>
        <dbReference type="ChEBI" id="CHEBI:29105"/>
    </cofactor>
</comment>
<dbReference type="GeneID" id="19300893"/>
<keyword evidence="6" id="KW-0520">NAD</keyword>
<keyword evidence="4 7" id="KW-0862">Zinc</keyword>
<dbReference type="FunFam" id="3.40.50.720:FF:000068">
    <property type="entry name" value="Sorbitol dehydrogenase"/>
    <property type="match status" value="1"/>
</dbReference>
<gene>
    <name evidence="9" type="ORF">GLOTRDRAFT_122914</name>
</gene>
<dbReference type="SUPFAM" id="SSF50129">
    <property type="entry name" value="GroES-like"/>
    <property type="match status" value="1"/>
</dbReference>
<dbReference type="STRING" id="670483.S7PYB1"/>
<accession>S7PYB1</accession>
<dbReference type="eggNOG" id="KOG0024">
    <property type="taxonomic scope" value="Eukaryota"/>
</dbReference>
<dbReference type="RefSeq" id="XP_007869492.1">
    <property type="nucleotide sequence ID" value="XM_007871301.1"/>
</dbReference>
<dbReference type="SMART" id="SM00829">
    <property type="entry name" value="PKS_ER"/>
    <property type="match status" value="1"/>
</dbReference>
<evidence type="ECO:0000313" key="10">
    <source>
        <dbReference type="Proteomes" id="UP000030669"/>
    </source>
</evidence>
<dbReference type="InterPro" id="IPR013154">
    <property type="entry name" value="ADH-like_N"/>
</dbReference>
<evidence type="ECO:0000256" key="5">
    <source>
        <dbReference type="ARBA" id="ARBA00023002"/>
    </source>
</evidence>
<dbReference type="AlphaFoldDB" id="S7PYB1"/>
<dbReference type="Gene3D" id="3.40.50.720">
    <property type="entry name" value="NAD(P)-binding Rossmann-like Domain"/>
    <property type="match status" value="1"/>
</dbReference>
<comment type="similarity">
    <text evidence="2 7">Belongs to the zinc-containing alcohol dehydrogenase family.</text>
</comment>
<dbReference type="HOGENOM" id="CLU_026673_11_5_1"/>
<reference evidence="9 10" key="1">
    <citation type="journal article" date="2012" name="Science">
        <title>The Paleozoic origin of enzymatic lignin decomposition reconstructed from 31 fungal genomes.</title>
        <authorList>
            <person name="Floudas D."/>
            <person name="Binder M."/>
            <person name="Riley R."/>
            <person name="Barry K."/>
            <person name="Blanchette R.A."/>
            <person name="Henrissat B."/>
            <person name="Martinez A.T."/>
            <person name="Otillar R."/>
            <person name="Spatafora J.W."/>
            <person name="Yadav J.S."/>
            <person name="Aerts A."/>
            <person name="Benoit I."/>
            <person name="Boyd A."/>
            <person name="Carlson A."/>
            <person name="Copeland A."/>
            <person name="Coutinho P.M."/>
            <person name="de Vries R.P."/>
            <person name="Ferreira P."/>
            <person name="Findley K."/>
            <person name="Foster B."/>
            <person name="Gaskell J."/>
            <person name="Glotzer D."/>
            <person name="Gorecki P."/>
            <person name="Heitman J."/>
            <person name="Hesse C."/>
            <person name="Hori C."/>
            <person name="Igarashi K."/>
            <person name="Jurgens J.A."/>
            <person name="Kallen N."/>
            <person name="Kersten P."/>
            <person name="Kohler A."/>
            <person name="Kuees U."/>
            <person name="Kumar T.K.A."/>
            <person name="Kuo A."/>
            <person name="LaButti K."/>
            <person name="Larrondo L.F."/>
            <person name="Lindquist E."/>
            <person name="Ling A."/>
            <person name="Lombard V."/>
            <person name="Lucas S."/>
            <person name="Lundell T."/>
            <person name="Martin R."/>
            <person name="McLaughlin D.J."/>
            <person name="Morgenstern I."/>
            <person name="Morin E."/>
            <person name="Murat C."/>
            <person name="Nagy L.G."/>
            <person name="Nolan M."/>
            <person name="Ohm R.A."/>
            <person name="Patyshakuliyeva A."/>
            <person name="Rokas A."/>
            <person name="Ruiz-Duenas F.J."/>
            <person name="Sabat G."/>
            <person name="Salamov A."/>
            <person name="Samejima M."/>
            <person name="Schmutz J."/>
            <person name="Slot J.C."/>
            <person name="St John F."/>
            <person name="Stenlid J."/>
            <person name="Sun H."/>
            <person name="Sun S."/>
            <person name="Syed K."/>
            <person name="Tsang A."/>
            <person name="Wiebenga A."/>
            <person name="Young D."/>
            <person name="Pisabarro A."/>
            <person name="Eastwood D.C."/>
            <person name="Martin F."/>
            <person name="Cullen D."/>
            <person name="Grigoriev I.V."/>
            <person name="Hibbett D.S."/>
        </authorList>
    </citation>
    <scope>NUCLEOTIDE SEQUENCE [LARGE SCALE GENOMIC DNA]</scope>
    <source>
        <strain evidence="9 10">ATCC 11539</strain>
    </source>
</reference>
<keyword evidence="3 7" id="KW-0479">Metal-binding</keyword>
<dbReference type="InterPro" id="IPR036291">
    <property type="entry name" value="NAD(P)-bd_dom_sf"/>
</dbReference>
<dbReference type="OrthoDB" id="5363962at2759"/>
<evidence type="ECO:0000313" key="9">
    <source>
        <dbReference type="EMBL" id="EPQ52337.1"/>
    </source>
</evidence>
<dbReference type="InterPro" id="IPR002328">
    <property type="entry name" value="ADH_Zn_CS"/>
</dbReference>
<evidence type="ECO:0000256" key="1">
    <source>
        <dbReference type="ARBA" id="ARBA00001947"/>
    </source>
</evidence>
<name>S7PYB1_GLOTA</name>
<sequence length="378" mass="40459">MSPVAFPTQNAVVLYGPKDLRLEERPQWPPRQGEAQVAVVATGLCGSDLHYYLHGRNGDFAVQAPMVLGHEAAGVITAVGPGVRHLVPGQRVAIEAGIMCNRCKYCTEGRYNLCKGLRFCSSAKTFPHLDGTLQNCMNHPAHVLHPLPDNVSFEQGALAEPLSVILHASRRSELKAGQTILVYGAGTIGLLACAVAKSMGASRICVVDINKDRLDFAVANGFAQSTHQLPMGARAKSTEEQLAKSRETAQTTLSNLNMQDGFDIVFECTGVEPCIQMSIHSAITGGKVMLIGMGSRNPTVPLSAAATREVDILGSFRYAHTYPQAIAMLASGKLKNIEKLITHRFSLEDSAKAFDLVARGSDAAGNMVLKVMVGGNKH</sequence>
<keyword evidence="5" id="KW-0560">Oxidoreductase</keyword>
<proteinExistence type="inferred from homology"/>
<dbReference type="InterPro" id="IPR011032">
    <property type="entry name" value="GroES-like_sf"/>
</dbReference>
<dbReference type="PANTHER" id="PTHR43161:SF25">
    <property type="entry name" value="ALCOHOL DEHYDROGENASE, PUTATIVE (AFU_ORTHOLOGUE AFUA_1G14390)-RELATED"/>
    <property type="match status" value="1"/>
</dbReference>
<dbReference type="Gene3D" id="3.90.180.10">
    <property type="entry name" value="Medium-chain alcohol dehydrogenases, catalytic domain"/>
    <property type="match status" value="1"/>
</dbReference>
<dbReference type="OMA" id="KLIMVGM"/>
<evidence type="ECO:0000256" key="6">
    <source>
        <dbReference type="ARBA" id="ARBA00023027"/>
    </source>
</evidence>
<dbReference type="EMBL" id="KB469308">
    <property type="protein sequence ID" value="EPQ52337.1"/>
    <property type="molecule type" value="Genomic_DNA"/>
</dbReference>
<evidence type="ECO:0000256" key="2">
    <source>
        <dbReference type="ARBA" id="ARBA00008072"/>
    </source>
</evidence>
<evidence type="ECO:0000256" key="4">
    <source>
        <dbReference type="ARBA" id="ARBA00022833"/>
    </source>
</evidence>
<keyword evidence="10" id="KW-1185">Reference proteome</keyword>
<dbReference type="SUPFAM" id="SSF51735">
    <property type="entry name" value="NAD(P)-binding Rossmann-fold domains"/>
    <property type="match status" value="1"/>
</dbReference>
<evidence type="ECO:0000256" key="3">
    <source>
        <dbReference type="ARBA" id="ARBA00022723"/>
    </source>
</evidence>
<dbReference type="GO" id="GO:0008270">
    <property type="term" value="F:zinc ion binding"/>
    <property type="evidence" value="ECO:0007669"/>
    <property type="project" value="InterPro"/>
</dbReference>
<dbReference type="CDD" id="cd05285">
    <property type="entry name" value="sorbitol_DH"/>
    <property type="match status" value="1"/>
</dbReference>
<dbReference type="InterPro" id="IPR045306">
    <property type="entry name" value="SDH-like"/>
</dbReference>
<dbReference type="InterPro" id="IPR013149">
    <property type="entry name" value="ADH-like_C"/>
</dbReference>
<feature type="domain" description="Enoyl reductase (ER)" evidence="8">
    <location>
        <begin position="16"/>
        <end position="369"/>
    </location>
</feature>
<dbReference type="InterPro" id="IPR020843">
    <property type="entry name" value="ER"/>
</dbReference>
<dbReference type="KEGG" id="gtr:GLOTRDRAFT_122914"/>
<dbReference type="Pfam" id="PF00107">
    <property type="entry name" value="ADH_zinc_N"/>
    <property type="match status" value="1"/>
</dbReference>
<dbReference type="GO" id="GO:0006062">
    <property type="term" value="P:sorbitol catabolic process"/>
    <property type="evidence" value="ECO:0007669"/>
    <property type="project" value="TreeGrafter"/>
</dbReference>
<dbReference type="Pfam" id="PF08240">
    <property type="entry name" value="ADH_N"/>
    <property type="match status" value="1"/>
</dbReference>
<dbReference type="GO" id="GO:0003939">
    <property type="term" value="F:L-iditol 2-dehydrogenase (NAD+) activity"/>
    <property type="evidence" value="ECO:0007669"/>
    <property type="project" value="TreeGrafter"/>
</dbReference>
<evidence type="ECO:0000259" key="8">
    <source>
        <dbReference type="SMART" id="SM00829"/>
    </source>
</evidence>
<organism evidence="9 10">
    <name type="scientific">Gloeophyllum trabeum (strain ATCC 11539 / FP-39264 / Madison 617)</name>
    <name type="common">Brown rot fungus</name>
    <dbReference type="NCBI Taxonomy" id="670483"/>
    <lineage>
        <taxon>Eukaryota</taxon>
        <taxon>Fungi</taxon>
        <taxon>Dikarya</taxon>
        <taxon>Basidiomycota</taxon>
        <taxon>Agaricomycotina</taxon>
        <taxon>Agaricomycetes</taxon>
        <taxon>Gloeophyllales</taxon>
        <taxon>Gloeophyllaceae</taxon>
        <taxon>Gloeophyllum</taxon>
    </lineage>
</organism>
<evidence type="ECO:0000256" key="7">
    <source>
        <dbReference type="RuleBase" id="RU361277"/>
    </source>
</evidence>